<sequence length="86" mass="10172">MFLRRVASRQRIIRRLRYFVYVFGMYTMISRAYSCIPKTHTKSACRDVFSPLKSPKEAIVSHRSEWTRGVFSIKPSAAAESLQWRR</sequence>
<dbReference type="EMBL" id="AZBU02000001">
    <property type="protein sequence ID" value="TMS34721.1"/>
    <property type="molecule type" value="Genomic_DNA"/>
</dbReference>
<dbReference type="EMBL" id="CM016762">
    <property type="protein sequence ID" value="TMS34721.1"/>
    <property type="molecule type" value="Genomic_DNA"/>
</dbReference>
<proteinExistence type="predicted"/>
<reference evidence="1 2" key="2">
    <citation type="journal article" date="2019" name="G3 (Bethesda)">
        <title>Hybrid Assembly of the Genome of the Entomopathogenic Nematode Steinernema carpocapsae Identifies the X-Chromosome.</title>
        <authorList>
            <person name="Serra L."/>
            <person name="Macchietto M."/>
            <person name="Macias-Munoz A."/>
            <person name="McGill C.J."/>
            <person name="Rodriguez I.M."/>
            <person name="Rodriguez B."/>
            <person name="Murad R."/>
            <person name="Mortazavi A."/>
        </authorList>
    </citation>
    <scope>NUCLEOTIDE SEQUENCE [LARGE SCALE GENOMIC DNA]</scope>
    <source>
        <strain evidence="1 2">ALL</strain>
    </source>
</reference>
<organism evidence="1 2">
    <name type="scientific">Steinernema carpocapsae</name>
    <name type="common">Entomopathogenic nematode</name>
    <dbReference type="NCBI Taxonomy" id="34508"/>
    <lineage>
        <taxon>Eukaryota</taxon>
        <taxon>Metazoa</taxon>
        <taxon>Ecdysozoa</taxon>
        <taxon>Nematoda</taxon>
        <taxon>Chromadorea</taxon>
        <taxon>Rhabditida</taxon>
        <taxon>Tylenchina</taxon>
        <taxon>Panagrolaimomorpha</taxon>
        <taxon>Strongyloidoidea</taxon>
        <taxon>Steinernematidae</taxon>
        <taxon>Steinernema</taxon>
    </lineage>
</organism>
<comment type="caution">
    <text evidence="1">The sequence shown here is derived from an EMBL/GenBank/DDBJ whole genome shotgun (WGS) entry which is preliminary data.</text>
</comment>
<evidence type="ECO:0000313" key="1">
    <source>
        <dbReference type="EMBL" id="TMS34721.1"/>
    </source>
</evidence>
<name>A0A4U8UP65_STECR</name>
<accession>A0A4U8UP65</accession>
<gene>
    <name evidence="1" type="ORF">L596_002255</name>
</gene>
<evidence type="ECO:0000313" key="2">
    <source>
        <dbReference type="Proteomes" id="UP000298663"/>
    </source>
</evidence>
<dbReference type="Proteomes" id="UP000298663">
    <property type="component" value="Chromosome X"/>
</dbReference>
<keyword evidence="2" id="KW-1185">Reference proteome</keyword>
<dbReference type="AlphaFoldDB" id="A0A4U8UP65"/>
<protein>
    <submittedName>
        <fullName evidence="1">Uncharacterized protein</fullName>
    </submittedName>
</protein>
<reference evidence="1 2" key="1">
    <citation type="journal article" date="2015" name="Genome Biol.">
        <title>Comparative genomics of Steinernema reveals deeply conserved gene regulatory networks.</title>
        <authorList>
            <person name="Dillman A.R."/>
            <person name="Macchietto M."/>
            <person name="Porter C.F."/>
            <person name="Rogers A."/>
            <person name="Williams B."/>
            <person name="Antoshechkin I."/>
            <person name="Lee M.M."/>
            <person name="Goodwin Z."/>
            <person name="Lu X."/>
            <person name="Lewis E.E."/>
            <person name="Goodrich-Blair H."/>
            <person name="Stock S.P."/>
            <person name="Adams B.J."/>
            <person name="Sternberg P.W."/>
            <person name="Mortazavi A."/>
        </authorList>
    </citation>
    <scope>NUCLEOTIDE SEQUENCE [LARGE SCALE GENOMIC DNA]</scope>
    <source>
        <strain evidence="1 2">ALL</strain>
    </source>
</reference>